<evidence type="ECO:0000256" key="1">
    <source>
        <dbReference type="SAM" id="MobiDB-lite"/>
    </source>
</evidence>
<keyword evidence="2" id="KW-0418">Kinase</keyword>
<keyword evidence="2" id="KW-0808">Transferase</keyword>
<accession>A0A147BGF3</accession>
<proteinExistence type="predicted"/>
<name>A0A147BGF3_IXORI</name>
<evidence type="ECO:0000313" key="2">
    <source>
        <dbReference type="EMBL" id="JAR89375.1"/>
    </source>
</evidence>
<dbReference type="EMBL" id="GEGO01006029">
    <property type="protein sequence ID" value="JAR89375.1"/>
    <property type="molecule type" value="Transcribed_RNA"/>
</dbReference>
<feature type="compositionally biased region" description="Polar residues" evidence="1">
    <location>
        <begin position="32"/>
        <end position="45"/>
    </location>
</feature>
<dbReference type="GO" id="GO:0016301">
    <property type="term" value="F:kinase activity"/>
    <property type="evidence" value="ECO:0007669"/>
    <property type="project" value="UniProtKB-KW"/>
</dbReference>
<reference evidence="2" key="1">
    <citation type="journal article" date="2018" name="PLoS Negl. Trop. Dis.">
        <title>Sialome diversity of ticks revealed by RNAseq of single tick salivary glands.</title>
        <authorList>
            <person name="Perner J."/>
            <person name="Kropackova S."/>
            <person name="Kopacek P."/>
            <person name="Ribeiro J.M."/>
        </authorList>
    </citation>
    <scope>NUCLEOTIDE SEQUENCE</scope>
    <source>
        <strain evidence="2">Siblings of single egg batch collected in Ceske Budejovice</strain>
        <tissue evidence="2">Salivary glands</tissue>
    </source>
</reference>
<protein>
    <submittedName>
        <fullName evidence="2">Putative ca2/+/calmodulin-dependent protein kinase</fullName>
    </submittedName>
</protein>
<sequence length="146" mass="16131">MLPALHTFASCSTLTGLALHARGRRRRPASGTGKTPSGRTCTSTARETRRACTPTRPPSSAARLEPCLHNATHTRPLPLFPFPFPTCHTHWRFPRSLSVFLRCFCWVLLPPDGLLFRTTFRMPFSSFCTSLPARHIDLGPSSASLG</sequence>
<organism evidence="2">
    <name type="scientific">Ixodes ricinus</name>
    <name type="common">Common tick</name>
    <name type="synonym">Acarus ricinus</name>
    <dbReference type="NCBI Taxonomy" id="34613"/>
    <lineage>
        <taxon>Eukaryota</taxon>
        <taxon>Metazoa</taxon>
        <taxon>Ecdysozoa</taxon>
        <taxon>Arthropoda</taxon>
        <taxon>Chelicerata</taxon>
        <taxon>Arachnida</taxon>
        <taxon>Acari</taxon>
        <taxon>Parasitiformes</taxon>
        <taxon>Ixodida</taxon>
        <taxon>Ixodoidea</taxon>
        <taxon>Ixodidae</taxon>
        <taxon>Ixodinae</taxon>
        <taxon>Ixodes</taxon>
    </lineage>
</organism>
<dbReference type="AlphaFoldDB" id="A0A147BGF3"/>
<feature type="region of interest" description="Disordered" evidence="1">
    <location>
        <begin position="22"/>
        <end position="58"/>
    </location>
</feature>